<sequence length="303" mass="32279">MGDIVNNFVVNGTVDNSATGANTTFNNASLTQGAASQVTYIAPTSSEISTYPGSTIKMNDTGNSVLYKATATQLEITGVITPTATLNFAADNGTFITYPASFGYSNTDTAKGTFTSTAASGLFKGNIVTTADASGTLLVGPKTYSNVLRIKSVQNFNLYQSTDTNYLFPIGSVINTSYTYFDSTHKFPLLSSTSGTLSVPLLSINQSTSGAQALNEVFLAVNDHVSKKQNFKVYPNPAQDFVEFTGDTDNYSTARIYSLDGKLVKTSDIQSGKIQISELPSAAYFIEVSGKDSKKEITKVIKK</sequence>
<comment type="caution">
    <text evidence="3">The sequence shown here is derived from an EMBL/GenBank/DDBJ whole genome shotgun (WGS) entry which is preliminary data.</text>
</comment>
<evidence type="ECO:0000256" key="1">
    <source>
        <dbReference type="ARBA" id="ARBA00022729"/>
    </source>
</evidence>
<dbReference type="Pfam" id="PF18962">
    <property type="entry name" value="Por_Secre_tail"/>
    <property type="match status" value="1"/>
</dbReference>
<dbReference type="InterPro" id="IPR026444">
    <property type="entry name" value="Secre_tail"/>
</dbReference>
<feature type="domain" description="Secretion system C-terminal sorting" evidence="2">
    <location>
        <begin position="233"/>
        <end position="301"/>
    </location>
</feature>
<name>A0A2M9CBA6_9FLAO</name>
<dbReference type="EMBL" id="PGFD01000001">
    <property type="protein sequence ID" value="PJJ68091.1"/>
    <property type="molecule type" value="Genomic_DNA"/>
</dbReference>
<evidence type="ECO:0000259" key="2">
    <source>
        <dbReference type="Pfam" id="PF18962"/>
    </source>
</evidence>
<accession>A0A2M9CBA6</accession>
<dbReference type="AlphaFoldDB" id="A0A2M9CBA6"/>
<dbReference type="NCBIfam" id="TIGR04183">
    <property type="entry name" value="Por_Secre_tail"/>
    <property type="match status" value="1"/>
</dbReference>
<keyword evidence="4" id="KW-1185">Reference proteome</keyword>
<reference evidence="3 4" key="1">
    <citation type="submission" date="2017-11" db="EMBL/GenBank/DDBJ databases">
        <title>Genomic Encyclopedia of Archaeal and Bacterial Type Strains, Phase II (KMG-II): From Individual Species to Whole Genera.</title>
        <authorList>
            <person name="Goeker M."/>
        </authorList>
    </citation>
    <scope>NUCLEOTIDE SEQUENCE [LARGE SCALE GENOMIC DNA]</scope>
    <source>
        <strain evidence="3 4">DSM 27617</strain>
    </source>
</reference>
<organism evidence="3 4">
    <name type="scientific">Chryseobacterium geocarposphaerae</name>
    <dbReference type="NCBI Taxonomy" id="1416776"/>
    <lineage>
        <taxon>Bacteria</taxon>
        <taxon>Pseudomonadati</taxon>
        <taxon>Bacteroidota</taxon>
        <taxon>Flavobacteriia</taxon>
        <taxon>Flavobacteriales</taxon>
        <taxon>Weeksellaceae</taxon>
        <taxon>Chryseobacterium group</taxon>
        <taxon>Chryseobacterium</taxon>
    </lineage>
</organism>
<dbReference type="Proteomes" id="UP000228740">
    <property type="component" value="Unassembled WGS sequence"/>
</dbReference>
<protein>
    <submittedName>
        <fullName evidence="3">Putative secreted protein (Por secretion system target)</fullName>
    </submittedName>
</protein>
<keyword evidence="1" id="KW-0732">Signal</keyword>
<gene>
    <name evidence="3" type="ORF">CLV73_2116</name>
</gene>
<evidence type="ECO:0000313" key="4">
    <source>
        <dbReference type="Proteomes" id="UP000228740"/>
    </source>
</evidence>
<proteinExistence type="predicted"/>
<dbReference type="RefSeq" id="WP_228424313.1">
    <property type="nucleotide sequence ID" value="NZ_PGFD01000001.1"/>
</dbReference>
<evidence type="ECO:0000313" key="3">
    <source>
        <dbReference type="EMBL" id="PJJ68091.1"/>
    </source>
</evidence>